<organism evidence="1 2">
    <name type="scientific">Ancylostoma duodenale</name>
    <dbReference type="NCBI Taxonomy" id="51022"/>
    <lineage>
        <taxon>Eukaryota</taxon>
        <taxon>Metazoa</taxon>
        <taxon>Ecdysozoa</taxon>
        <taxon>Nematoda</taxon>
        <taxon>Chromadorea</taxon>
        <taxon>Rhabditida</taxon>
        <taxon>Rhabditina</taxon>
        <taxon>Rhabditomorpha</taxon>
        <taxon>Strongyloidea</taxon>
        <taxon>Ancylostomatidae</taxon>
        <taxon>Ancylostomatinae</taxon>
        <taxon>Ancylostoma</taxon>
    </lineage>
</organism>
<dbReference type="AlphaFoldDB" id="A0A0C2GDN1"/>
<protein>
    <submittedName>
        <fullName evidence="1">Uncharacterized protein</fullName>
    </submittedName>
</protein>
<sequence>MARTFGGTIYAPRYVNTKVEYITHPKTVNSSWPDGLLFKYDVQTTPSKQQPVDKCEVWKQMMASLQRTNGVIVAPGVFKCSNAFSSIGGGSLRIADDSELLNPCRAEEPVGECGGHDCKTELGEVAVIFLVYSLKLGCVHP</sequence>
<accession>A0A0C2GDN1</accession>
<keyword evidence="2" id="KW-1185">Reference proteome</keyword>
<dbReference type="Proteomes" id="UP000054047">
    <property type="component" value="Unassembled WGS sequence"/>
</dbReference>
<evidence type="ECO:0000313" key="2">
    <source>
        <dbReference type="Proteomes" id="UP000054047"/>
    </source>
</evidence>
<proteinExistence type="predicted"/>
<gene>
    <name evidence="1" type="ORF">ANCDUO_10514</name>
</gene>
<reference evidence="1 2" key="1">
    <citation type="submission" date="2013-12" db="EMBL/GenBank/DDBJ databases">
        <title>Draft genome of the parsitic nematode Ancylostoma duodenale.</title>
        <authorList>
            <person name="Mitreva M."/>
        </authorList>
    </citation>
    <scope>NUCLEOTIDE SEQUENCE [LARGE SCALE GENOMIC DNA]</scope>
    <source>
        <strain evidence="1 2">Zhejiang</strain>
    </source>
</reference>
<evidence type="ECO:0000313" key="1">
    <source>
        <dbReference type="EMBL" id="KIH59260.1"/>
    </source>
</evidence>
<name>A0A0C2GDN1_9BILA</name>
<dbReference type="OrthoDB" id="5859067at2759"/>
<dbReference type="EMBL" id="KN732170">
    <property type="protein sequence ID" value="KIH59260.1"/>
    <property type="molecule type" value="Genomic_DNA"/>
</dbReference>